<dbReference type="HOGENOM" id="CLU_2289907_0_0_6"/>
<evidence type="ECO:0000313" key="1">
    <source>
        <dbReference type="EMBL" id="AGM40506.1"/>
    </source>
</evidence>
<dbReference type="Proteomes" id="UP000017881">
    <property type="component" value="Chromosome"/>
</dbReference>
<evidence type="ECO:0000313" key="2">
    <source>
        <dbReference type="Proteomes" id="UP000017881"/>
    </source>
</evidence>
<dbReference type="KEGG" id="ssal:SPISAL_02045"/>
<reference evidence="1 2" key="1">
    <citation type="journal article" date="2013" name="Genome Announc.">
        <title>Draft Genome of Spiribacter salinus M19-40, an Abundant Gammaproteobacterium in Aquatic Hypersaline Environments.</title>
        <authorList>
            <person name="Leon M.J."/>
            <person name="Ghai R."/>
            <person name="Fernandez A.B."/>
            <person name="Sanchez-Porro C."/>
            <person name="Rodriguez-Valera F."/>
            <person name="Ventosa A."/>
        </authorList>
    </citation>
    <scope>NUCLEOTIDE SEQUENCE [LARGE SCALE GENOMIC DNA]</scope>
    <source>
        <strain evidence="1">M19-40</strain>
    </source>
</reference>
<protein>
    <submittedName>
        <fullName evidence="1">Uncharacterized protein</fullName>
    </submittedName>
</protein>
<accession>R4VDV9</accession>
<organism evidence="1 2">
    <name type="scientific">Spiribacter salinus M19-40</name>
    <dbReference type="NCBI Taxonomy" id="1260251"/>
    <lineage>
        <taxon>Bacteria</taxon>
        <taxon>Pseudomonadati</taxon>
        <taxon>Pseudomonadota</taxon>
        <taxon>Gammaproteobacteria</taxon>
        <taxon>Chromatiales</taxon>
        <taxon>Ectothiorhodospiraceae</taxon>
        <taxon>Spiribacter</taxon>
    </lineage>
</organism>
<sequence length="101" mass="10687">MIQLMHPYSGGAKLAARIDNAVGELPRGLAIEVSVDGLVSGYLAGDRTEVTLKPRIVANRPTSLRTAYRLISEAPVLIEDQHGDVGVRLVLSPLPVSASAD</sequence>
<dbReference type="EMBL" id="CP005963">
    <property type="protein sequence ID" value="AGM40506.1"/>
    <property type="molecule type" value="Genomic_DNA"/>
</dbReference>
<gene>
    <name evidence="1" type="ORF">SPISAL_02045</name>
</gene>
<name>R4VDV9_9GAMM</name>
<dbReference type="AlphaFoldDB" id="R4VDV9"/>
<proteinExistence type="predicted"/>
<keyword evidence="2" id="KW-1185">Reference proteome</keyword>